<dbReference type="STRING" id="1492898.SY85_04995"/>
<dbReference type="Proteomes" id="UP000077177">
    <property type="component" value="Chromosome"/>
</dbReference>
<evidence type="ECO:0000313" key="2">
    <source>
        <dbReference type="EMBL" id="ANE49950.1"/>
    </source>
</evidence>
<feature type="transmembrane region" description="Helical" evidence="1">
    <location>
        <begin position="255"/>
        <end position="275"/>
    </location>
</feature>
<protein>
    <recommendedName>
        <fullName evidence="4">Cytochrome oxidase subunit I profile domain-containing protein</fullName>
    </recommendedName>
</protein>
<sequence length="440" mass="50078">MVSKAGKHTRKHLYNKEEVKCSILQSQLVKFSFYNLLLVALLGLLLRSFPFLQNISLSYKNLLHGHSHFAFGGWVMPVMLALLLKYFPESTSKVAYKHWRNIAYLLLSSAYGMLLSFPFQGYGAVSIIFSTLSVGAGFYLTIIIWKVLKGAKTTTSTSFLRWGVFYLALSAMGPFATGPLISLGYQGTPIYYNAVYFYLHFQYNGWFTFAVLALLYRMMENNGVATNNKRIFLLFNIACIPSYILSILWNQPGFVFNIVGGLSAFIQLVGFFYLLQDLKLYSKRHKIGGLFKLAFFAFFLKLVLQLISSFPDTALLAYHQRNFVIAYLHLVLLGFISLFVIATIIESYKIRWVGQIKVGVSLFLFSLFTTESLLVLQALAGMYGITFQNYSLLLLLFSCCFPLGIVFIMQAVYKAIFHQKPFWVHTKEPLHSDNNLIVQS</sequence>
<proteinExistence type="predicted"/>
<keyword evidence="1" id="KW-0472">Membrane</keyword>
<feature type="transmembrane region" description="Helical" evidence="1">
    <location>
        <begin position="99"/>
        <end position="119"/>
    </location>
</feature>
<feature type="transmembrane region" description="Helical" evidence="1">
    <location>
        <begin position="287"/>
        <end position="307"/>
    </location>
</feature>
<feature type="transmembrane region" description="Helical" evidence="1">
    <location>
        <begin position="201"/>
        <end position="219"/>
    </location>
</feature>
<feature type="transmembrane region" description="Helical" evidence="1">
    <location>
        <begin position="69"/>
        <end position="87"/>
    </location>
</feature>
<keyword evidence="1" id="KW-1133">Transmembrane helix</keyword>
<accession>A0A172TSD9</accession>
<organism evidence="2 3">
    <name type="scientific">Flavisolibacter tropicus</name>
    <dbReference type="NCBI Taxonomy" id="1492898"/>
    <lineage>
        <taxon>Bacteria</taxon>
        <taxon>Pseudomonadati</taxon>
        <taxon>Bacteroidota</taxon>
        <taxon>Chitinophagia</taxon>
        <taxon>Chitinophagales</taxon>
        <taxon>Chitinophagaceae</taxon>
        <taxon>Flavisolibacter</taxon>
    </lineage>
</organism>
<reference evidence="3" key="1">
    <citation type="submission" date="2015-01" db="EMBL/GenBank/DDBJ databases">
        <title>Flavisolibacter sp./LCS9/ whole genome sequencing.</title>
        <authorList>
            <person name="Kim M.K."/>
            <person name="Srinivasan S."/>
            <person name="Lee J.-J."/>
        </authorList>
    </citation>
    <scope>NUCLEOTIDE SEQUENCE [LARGE SCALE GENOMIC DNA]</scope>
    <source>
        <strain evidence="3">LCS9</strain>
    </source>
</reference>
<reference evidence="2 3" key="2">
    <citation type="journal article" date="2016" name="Int. J. Syst. Evol. Microbiol.">
        <title>Flavisolibacter tropicus sp. nov., isolated from tropical soil.</title>
        <authorList>
            <person name="Lee J.J."/>
            <person name="Kang M.S."/>
            <person name="Kim G.S."/>
            <person name="Lee C.S."/>
            <person name="Lim S."/>
            <person name="Lee J."/>
            <person name="Roh S.H."/>
            <person name="Kang H."/>
            <person name="Ha J.M."/>
            <person name="Bae S."/>
            <person name="Jung H.Y."/>
            <person name="Kim M.K."/>
        </authorList>
    </citation>
    <scope>NUCLEOTIDE SEQUENCE [LARGE SCALE GENOMIC DNA]</scope>
    <source>
        <strain evidence="2 3">LCS9</strain>
    </source>
</reference>
<feature type="transmembrane region" description="Helical" evidence="1">
    <location>
        <begin position="231"/>
        <end position="249"/>
    </location>
</feature>
<evidence type="ECO:0000313" key="3">
    <source>
        <dbReference type="Proteomes" id="UP000077177"/>
    </source>
</evidence>
<feature type="transmembrane region" description="Helical" evidence="1">
    <location>
        <begin position="159"/>
        <end position="181"/>
    </location>
</feature>
<feature type="transmembrane region" description="Helical" evidence="1">
    <location>
        <begin position="360"/>
        <end position="380"/>
    </location>
</feature>
<dbReference type="KEGG" id="fla:SY85_04995"/>
<keyword evidence="1" id="KW-0812">Transmembrane</keyword>
<gene>
    <name evidence="2" type="ORF">SY85_04995</name>
</gene>
<feature type="transmembrane region" description="Helical" evidence="1">
    <location>
        <begin position="31"/>
        <end position="49"/>
    </location>
</feature>
<dbReference type="AlphaFoldDB" id="A0A172TSD9"/>
<dbReference type="PATRIC" id="fig|1492898.3.peg.1091"/>
<dbReference type="OrthoDB" id="2827525at2"/>
<keyword evidence="3" id="KW-1185">Reference proteome</keyword>
<dbReference type="RefSeq" id="WP_066402096.1">
    <property type="nucleotide sequence ID" value="NZ_CP011390.1"/>
</dbReference>
<dbReference type="EMBL" id="CP011390">
    <property type="protein sequence ID" value="ANE49950.1"/>
    <property type="molecule type" value="Genomic_DNA"/>
</dbReference>
<feature type="transmembrane region" description="Helical" evidence="1">
    <location>
        <begin position="392"/>
        <end position="413"/>
    </location>
</feature>
<evidence type="ECO:0008006" key="4">
    <source>
        <dbReference type="Google" id="ProtNLM"/>
    </source>
</evidence>
<name>A0A172TSD9_9BACT</name>
<evidence type="ECO:0000256" key="1">
    <source>
        <dbReference type="SAM" id="Phobius"/>
    </source>
</evidence>
<feature type="transmembrane region" description="Helical" evidence="1">
    <location>
        <begin position="327"/>
        <end position="348"/>
    </location>
</feature>
<feature type="transmembrane region" description="Helical" evidence="1">
    <location>
        <begin position="125"/>
        <end position="147"/>
    </location>
</feature>